<dbReference type="Proteomes" id="UP001558613">
    <property type="component" value="Unassembled WGS sequence"/>
</dbReference>
<proteinExistence type="predicted"/>
<gene>
    <name evidence="1" type="ORF">QQF64_013938</name>
</gene>
<comment type="caution">
    <text evidence="1">The sequence shown here is derived from an EMBL/GenBank/DDBJ whole genome shotgun (WGS) entry which is preliminary data.</text>
</comment>
<organism evidence="1 2">
    <name type="scientific">Cirrhinus molitorella</name>
    <name type="common">mud carp</name>
    <dbReference type="NCBI Taxonomy" id="172907"/>
    <lineage>
        <taxon>Eukaryota</taxon>
        <taxon>Metazoa</taxon>
        <taxon>Chordata</taxon>
        <taxon>Craniata</taxon>
        <taxon>Vertebrata</taxon>
        <taxon>Euteleostomi</taxon>
        <taxon>Actinopterygii</taxon>
        <taxon>Neopterygii</taxon>
        <taxon>Teleostei</taxon>
        <taxon>Ostariophysi</taxon>
        <taxon>Cypriniformes</taxon>
        <taxon>Cyprinidae</taxon>
        <taxon>Labeoninae</taxon>
        <taxon>Labeonini</taxon>
        <taxon>Cirrhinus</taxon>
    </lineage>
</organism>
<dbReference type="EMBL" id="JAYMGO010000019">
    <property type="protein sequence ID" value="KAL1255877.1"/>
    <property type="molecule type" value="Genomic_DNA"/>
</dbReference>
<name>A0ABR3LSJ1_9TELE</name>
<evidence type="ECO:0000313" key="1">
    <source>
        <dbReference type="EMBL" id="KAL1255877.1"/>
    </source>
</evidence>
<evidence type="ECO:0000313" key="2">
    <source>
        <dbReference type="Proteomes" id="UP001558613"/>
    </source>
</evidence>
<protein>
    <submittedName>
        <fullName evidence="1">Uncharacterized protein</fullName>
    </submittedName>
</protein>
<sequence>MLMHVVSHLPLVFRHATQAQGDRYCCFTPGQVPTMGPQQAVYLVHPDEYSVVTRELRSHTCTRSSDANIKGWIEVIGSMCHSITDRNERLSNPLIFPLSHRYTSVQLIDPIDSRPPPVRCRLQKPVRKLIPILFAACRYFSHP</sequence>
<reference evidence="1 2" key="1">
    <citation type="submission" date="2023-09" db="EMBL/GenBank/DDBJ databases">
        <authorList>
            <person name="Wang M."/>
        </authorList>
    </citation>
    <scope>NUCLEOTIDE SEQUENCE [LARGE SCALE GENOMIC DNA]</scope>
    <source>
        <strain evidence="1">GT-2023</strain>
        <tissue evidence="1">Liver</tissue>
    </source>
</reference>
<keyword evidence="2" id="KW-1185">Reference proteome</keyword>
<accession>A0ABR3LSJ1</accession>